<organism evidence="1 2">
    <name type="scientific">Decorospora gaudefroyi</name>
    <dbReference type="NCBI Taxonomy" id="184978"/>
    <lineage>
        <taxon>Eukaryota</taxon>
        <taxon>Fungi</taxon>
        <taxon>Dikarya</taxon>
        <taxon>Ascomycota</taxon>
        <taxon>Pezizomycotina</taxon>
        <taxon>Dothideomycetes</taxon>
        <taxon>Pleosporomycetidae</taxon>
        <taxon>Pleosporales</taxon>
        <taxon>Pleosporineae</taxon>
        <taxon>Pleosporaceae</taxon>
        <taxon>Decorospora</taxon>
    </lineage>
</organism>
<accession>A0A6A5KVB0</accession>
<protein>
    <submittedName>
        <fullName evidence="1">Uncharacterized protein</fullName>
    </submittedName>
</protein>
<sequence>MVRLETERRNIPSLCIISLSAIADLALNRGCSAGPETVAMSSTRTPQVRIASVRIADEDADLLQAKVAFTCR</sequence>
<dbReference type="AlphaFoldDB" id="A0A6A5KVB0"/>
<keyword evidence="2" id="KW-1185">Reference proteome</keyword>
<dbReference type="EMBL" id="ML975251">
    <property type="protein sequence ID" value="KAF1838514.1"/>
    <property type="molecule type" value="Genomic_DNA"/>
</dbReference>
<reference evidence="1" key="1">
    <citation type="submission" date="2020-01" db="EMBL/GenBank/DDBJ databases">
        <authorList>
            <consortium name="DOE Joint Genome Institute"/>
            <person name="Haridas S."/>
            <person name="Albert R."/>
            <person name="Binder M."/>
            <person name="Bloem J."/>
            <person name="Labutti K."/>
            <person name="Salamov A."/>
            <person name="Andreopoulos B."/>
            <person name="Baker S.E."/>
            <person name="Barry K."/>
            <person name="Bills G."/>
            <person name="Bluhm B.H."/>
            <person name="Cannon C."/>
            <person name="Castanera R."/>
            <person name="Culley D.E."/>
            <person name="Daum C."/>
            <person name="Ezra D."/>
            <person name="Gonzalez J.B."/>
            <person name="Henrissat B."/>
            <person name="Kuo A."/>
            <person name="Liang C."/>
            <person name="Lipzen A."/>
            <person name="Lutzoni F."/>
            <person name="Magnuson J."/>
            <person name="Mondo S."/>
            <person name="Nolan M."/>
            <person name="Ohm R."/>
            <person name="Pangilinan J."/>
            <person name="Park H.-J."/>
            <person name="Ramirez L."/>
            <person name="Alfaro M."/>
            <person name="Sun H."/>
            <person name="Tritt A."/>
            <person name="Yoshinaga Y."/>
            <person name="Zwiers L.-H."/>
            <person name="Turgeon B.G."/>
            <person name="Goodwin S.B."/>
            <person name="Spatafora J.W."/>
            <person name="Crous P.W."/>
            <person name="Grigoriev I.V."/>
        </authorList>
    </citation>
    <scope>NUCLEOTIDE SEQUENCE</scope>
    <source>
        <strain evidence="1">P77</strain>
    </source>
</reference>
<evidence type="ECO:0000313" key="1">
    <source>
        <dbReference type="EMBL" id="KAF1838514.1"/>
    </source>
</evidence>
<dbReference type="Proteomes" id="UP000800040">
    <property type="component" value="Unassembled WGS sequence"/>
</dbReference>
<name>A0A6A5KVB0_9PLEO</name>
<proteinExistence type="predicted"/>
<evidence type="ECO:0000313" key="2">
    <source>
        <dbReference type="Proteomes" id="UP000800040"/>
    </source>
</evidence>
<gene>
    <name evidence="1" type="ORF">BDW02DRAFT_564876</name>
</gene>